<feature type="domain" description="Prolow-density lipoprotein receptor-related protein 1-like beta-propeller" evidence="2">
    <location>
        <begin position="42"/>
        <end position="137"/>
    </location>
</feature>
<feature type="transmembrane region" description="Helical" evidence="1">
    <location>
        <begin position="6"/>
        <end position="26"/>
    </location>
</feature>
<dbReference type="EMBL" id="BOPZ01000045">
    <property type="protein sequence ID" value="GIM30606.1"/>
    <property type="molecule type" value="Genomic_DNA"/>
</dbReference>
<dbReference type="PANTHER" id="PTHR32256:SF17">
    <property type="entry name" value="EGF-LIKE DOMAIN-CONTAINING PROTEIN"/>
    <property type="match status" value="1"/>
</dbReference>
<dbReference type="SUPFAM" id="SSF63825">
    <property type="entry name" value="YWTD domain"/>
    <property type="match status" value="1"/>
</dbReference>
<keyword evidence="1" id="KW-0472">Membrane</keyword>
<proteinExistence type="predicted"/>
<protein>
    <recommendedName>
        <fullName evidence="2">Prolow-density lipoprotein receptor-related protein 1-like beta-propeller domain-containing protein</fullName>
    </recommendedName>
</protein>
<evidence type="ECO:0000313" key="3">
    <source>
        <dbReference type="EMBL" id="GIM30606.1"/>
    </source>
</evidence>
<evidence type="ECO:0000256" key="1">
    <source>
        <dbReference type="SAM" id="Phobius"/>
    </source>
</evidence>
<organism evidence="3 4">
    <name type="scientific">Clostridium polyendosporum</name>
    <dbReference type="NCBI Taxonomy" id="69208"/>
    <lineage>
        <taxon>Bacteria</taxon>
        <taxon>Bacillati</taxon>
        <taxon>Bacillota</taxon>
        <taxon>Clostridia</taxon>
        <taxon>Eubacteriales</taxon>
        <taxon>Clostridiaceae</taxon>
        <taxon>Clostridium</taxon>
    </lineage>
</organism>
<dbReference type="Pfam" id="PF16472">
    <property type="entry name" value="DUF5050"/>
    <property type="match status" value="2"/>
</dbReference>
<dbReference type="InterPro" id="IPR032485">
    <property type="entry name" value="LRP1-like_beta_prop"/>
</dbReference>
<accession>A0A919S2A4</accession>
<sequence>MKTKSIIISSIILVIVLSGILMYGYIQKKKEPSKDIKQDKILTQNESNKTNIKDGIKAGLVTQQGDWIYYLDYKYSLGGELHRVRKNGEGDIKVIDDIMESAKIVDDWIYYISDFEHGYKLYKVKIDGTEKTLLVDTGLAEKENIPANYVGLIDIVDNTIYYRYITDWSIKASKIELYKMKTDGREKIKIADNMFGFHIKDGWIYYKNFDDEKMYKMKLDGSNKTLLSDDKVGGWAVISEDWIYYTNITETVQPGITKIKVDGTGKQQIYYGTDVELIVNADKNWVYYTSFSDGINKITANVGSEGAKTELIKNFREK</sequence>
<gene>
    <name evidence="3" type="ORF">CPJCM30710_32720</name>
</gene>
<dbReference type="Proteomes" id="UP000679179">
    <property type="component" value="Unassembled WGS sequence"/>
</dbReference>
<dbReference type="InterPro" id="IPR053369">
    <property type="entry name" value="SrfA-induced_signal"/>
</dbReference>
<keyword evidence="4" id="KW-1185">Reference proteome</keyword>
<dbReference type="Gene3D" id="2.120.10.30">
    <property type="entry name" value="TolB, C-terminal domain"/>
    <property type="match status" value="1"/>
</dbReference>
<feature type="domain" description="Prolow-density lipoprotein receptor-related protein 1-like beta-propeller" evidence="2">
    <location>
        <begin position="156"/>
        <end position="293"/>
    </location>
</feature>
<reference evidence="3" key="1">
    <citation type="submission" date="2021-03" db="EMBL/GenBank/DDBJ databases">
        <title>Taxonomic study of Clostridium polyendosporum from meadow-gley soil under rice.</title>
        <authorList>
            <person name="Kobayashi H."/>
            <person name="Tanizawa Y."/>
            <person name="Yagura M."/>
        </authorList>
    </citation>
    <scope>NUCLEOTIDE SEQUENCE</scope>
    <source>
        <strain evidence="3">JCM 30710</strain>
    </source>
</reference>
<name>A0A919S2A4_9CLOT</name>
<dbReference type="InterPro" id="IPR011042">
    <property type="entry name" value="6-blade_b-propeller_TolB-like"/>
</dbReference>
<evidence type="ECO:0000313" key="4">
    <source>
        <dbReference type="Proteomes" id="UP000679179"/>
    </source>
</evidence>
<evidence type="ECO:0000259" key="2">
    <source>
        <dbReference type="Pfam" id="PF16472"/>
    </source>
</evidence>
<dbReference type="AlphaFoldDB" id="A0A919S2A4"/>
<dbReference type="RefSeq" id="WP_212905272.1">
    <property type="nucleotide sequence ID" value="NZ_BOPZ01000045.1"/>
</dbReference>
<keyword evidence="1" id="KW-0812">Transmembrane</keyword>
<comment type="caution">
    <text evidence="3">The sequence shown here is derived from an EMBL/GenBank/DDBJ whole genome shotgun (WGS) entry which is preliminary data.</text>
</comment>
<keyword evidence="1" id="KW-1133">Transmembrane helix</keyword>
<dbReference type="PANTHER" id="PTHR32256">
    <property type="match status" value="1"/>
</dbReference>